<dbReference type="GO" id="GO:0003700">
    <property type="term" value="F:DNA-binding transcription factor activity"/>
    <property type="evidence" value="ECO:0007669"/>
    <property type="project" value="InterPro"/>
</dbReference>
<dbReference type="Proteomes" id="UP000462435">
    <property type="component" value="Unassembled WGS sequence"/>
</dbReference>
<keyword evidence="1" id="KW-0805">Transcription regulation</keyword>
<dbReference type="PROSITE" id="PS00041">
    <property type="entry name" value="HTH_ARAC_FAMILY_1"/>
    <property type="match status" value="1"/>
</dbReference>
<evidence type="ECO:0000256" key="1">
    <source>
        <dbReference type="ARBA" id="ARBA00023015"/>
    </source>
</evidence>
<reference evidence="6" key="1">
    <citation type="journal article" date="2020" name="MBio">
        <title>Horizontal gene transfer to a defensive symbiont with a reduced genome amongst a multipartite beetle microbiome.</title>
        <authorList>
            <person name="Waterworth S.C."/>
            <person name="Florez L.V."/>
            <person name="Rees E.R."/>
            <person name="Hertweck C."/>
            <person name="Kaltenpoth M."/>
            <person name="Kwan J.C."/>
        </authorList>
    </citation>
    <scope>NUCLEOTIDE SEQUENCE [LARGE SCALE GENOMIC DNA]</scope>
</reference>
<dbReference type="AlphaFoldDB" id="A0A7V8JVC6"/>
<dbReference type="Gene3D" id="1.10.10.60">
    <property type="entry name" value="Homeodomain-like"/>
    <property type="match status" value="2"/>
</dbReference>
<dbReference type="SUPFAM" id="SSF46689">
    <property type="entry name" value="Homeodomain-like"/>
    <property type="match status" value="2"/>
</dbReference>
<feature type="domain" description="HTH araC/xylS-type" evidence="4">
    <location>
        <begin position="208"/>
        <end position="306"/>
    </location>
</feature>
<dbReference type="GO" id="GO:0043565">
    <property type="term" value="F:sequence-specific DNA binding"/>
    <property type="evidence" value="ECO:0007669"/>
    <property type="project" value="InterPro"/>
</dbReference>
<dbReference type="PROSITE" id="PS01124">
    <property type="entry name" value="HTH_ARAC_FAMILY_2"/>
    <property type="match status" value="1"/>
</dbReference>
<dbReference type="EMBL" id="WNDX01000027">
    <property type="protein sequence ID" value="KAF1045771.1"/>
    <property type="molecule type" value="Genomic_DNA"/>
</dbReference>
<dbReference type="InterPro" id="IPR032783">
    <property type="entry name" value="AraC_lig"/>
</dbReference>
<dbReference type="InterPro" id="IPR050204">
    <property type="entry name" value="AraC_XylS_family_regulators"/>
</dbReference>
<comment type="caution">
    <text evidence="5">The sequence shown here is derived from an EMBL/GenBank/DDBJ whole genome shotgun (WGS) entry which is preliminary data.</text>
</comment>
<dbReference type="InterPro" id="IPR018062">
    <property type="entry name" value="HTH_AraC-typ_CS"/>
</dbReference>
<evidence type="ECO:0000256" key="3">
    <source>
        <dbReference type="ARBA" id="ARBA00023163"/>
    </source>
</evidence>
<dbReference type="PANTHER" id="PTHR46796:SF7">
    <property type="entry name" value="ARAC FAMILY TRANSCRIPTIONAL REGULATOR"/>
    <property type="match status" value="1"/>
</dbReference>
<dbReference type="InterPro" id="IPR009057">
    <property type="entry name" value="Homeodomain-like_sf"/>
</dbReference>
<evidence type="ECO:0000259" key="4">
    <source>
        <dbReference type="PROSITE" id="PS01124"/>
    </source>
</evidence>
<keyword evidence="3" id="KW-0804">Transcription</keyword>
<accession>A0A7V8JVC6</accession>
<proteinExistence type="predicted"/>
<name>A0A7V8JVC6_9BURK</name>
<dbReference type="InterPro" id="IPR020449">
    <property type="entry name" value="Tscrpt_reg_AraC-type_HTH"/>
</dbReference>
<evidence type="ECO:0000256" key="2">
    <source>
        <dbReference type="ARBA" id="ARBA00023125"/>
    </source>
</evidence>
<dbReference type="Pfam" id="PF12833">
    <property type="entry name" value="HTH_18"/>
    <property type="match status" value="1"/>
</dbReference>
<keyword evidence="2" id="KW-0238">DNA-binding</keyword>
<dbReference type="InterPro" id="IPR018060">
    <property type="entry name" value="HTH_AraC"/>
</dbReference>
<evidence type="ECO:0000313" key="6">
    <source>
        <dbReference type="Proteomes" id="UP000462435"/>
    </source>
</evidence>
<dbReference type="SMART" id="SM00342">
    <property type="entry name" value="HTH_ARAC"/>
    <property type="match status" value="1"/>
</dbReference>
<protein>
    <submittedName>
        <fullName evidence="5">RCS-specific HTH-type transcriptional activator RclR</fullName>
    </submittedName>
</protein>
<dbReference type="PANTHER" id="PTHR46796">
    <property type="entry name" value="HTH-TYPE TRANSCRIPTIONAL ACTIVATOR RHAS-RELATED"/>
    <property type="match status" value="1"/>
</dbReference>
<sequence length="310" mass="33015">MRSEIASDPLSGILRLIGAQPIVAGSLSAGGRWAVRFPRPDKIKFFALVKGSCWLLFDAAPEPVRVAQGDVLLMTGQHAFTLASEPEVEPISAIGLFHGSARKSACIGDGLACMQIGGHIRLAPLNGSLLVDVLPPLIHIRADSAGAATLQWLLARLVSELSTSLPGGGMAANNLTSLMFVEILRIYMESADAGASGWLRAIGDARIAPALHLMHEDLSQTWRLDTLAAACAMSRTAFAVHFREVAGMAPMAWLAQWRIRTAMHVLANEEAPMAALAERLGYASESAFSTAFKRLVGVAPGVYRKNARVA</sequence>
<organism evidence="5 6">
    <name type="scientific">Herbaspirillum frisingense</name>
    <dbReference type="NCBI Taxonomy" id="92645"/>
    <lineage>
        <taxon>Bacteria</taxon>
        <taxon>Pseudomonadati</taxon>
        <taxon>Pseudomonadota</taxon>
        <taxon>Betaproteobacteria</taxon>
        <taxon>Burkholderiales</taxon>
        <taxon>Oxalobacteraceae</taxon>
        <taxon>Herbaspirillum</taxon>
    </lineage>
</organism>
<dbReference type="PRINTS" id="PR00032">
    <property type="entry name" value="HTHARAC"/>
</dbReference>
<gene>
    <name evidence="5" type="primary">rclR_2</name>
    <name evidence="5" type="ORF">GAK35_01261</name>
</gene>
<evidence type="ECO:0000313" key="5">
    <source>
        <dbReference type="EMBL" id="KAF1045771.1"/>
    </source>
</evidence>
<dbReference type="Pfam" id="PF12852">
    <property type="entry name" value="Cupin_6"/>
    <property type="match status" value="1"/>
</dbReference>